<evidence type="ECO:0000313" key="4">
    <source>
        <dbReference type="Proteomes" id="UP000319852"/>
    </source>
</evidence>
<feature type="chain" id="PRO_5022126953" evidence="2">
    <location>
        <begin position="27"/>
        <end position="91"/>
    </location>
</feature>
<evidence type="ECO:0000256" key="2">
    <source>
        <dbReference type="SAM" id="SignalP"/>
    </source>
</evidence>
<feature type="transmembrane region" description="Helical" evidence="1">
    <location>
        <begin position="50"/>
        <end position="74"/>
    </location>
</feature>
<dbReference type="EMBL" id="CP036263">
    <property type="protein sequence ID" value="QDT00178.1"/>
    <property type="molecule type" value="Genomic_DNA"/>
</dbReference>
<proteinExistence type="predicted"/>
<keyword evidence="1" id="KW-0812">Transmembrane</keyword>
<dbReference type="RefSeq" id="WP_145061493.1">
    <property type="nucleotide sequence ID" value="NZ_CP036263.1"/>
</dbReference>
<name>A0A517MZE2_9BACT</name>
<sequence length="91" mass="9899" precursor="true">MKNIKTTICVLICVAVVVLLADLAEACPTCKDSIAENDPAAKSMAAGYFYSILFMMSMPFLILGSFVSFAYWSIRRSSDPTVSSTETTIQT</sequence>
<reference evidence="3 4" key="1">
    <citation type="submission" date="2019-02" db="EMBL/GenBank/DDBJ databases">
        <title>Deep-cultivation of Planctomycetes and their phenomic and genomic characterization uncovers novel biology.</title>
        <authorList>
            <person name="Wiegand S."/>
            <person name="Jogler M."/>
            <person name="Boedeker C."/>
            <person name="Pinto D."/>
            <person name="Vollmers J."/>
            <person name="Rivas-Marin E."/>
            <person name="Kohn T."/>
            <person name="Peeters S.H."/>
            <person name="Heuer A."/>
            <person name="Rast P."/>
            <person name="Oberbeckmann S."/>
            <person name="Bunk B."/>
            <person name="Jeske O."/>
            <person name="Meyerdierks A."/>
            <person name="Storesund J.E."/>
            <person name="Kallscheuer N."/>
            <person name="Luecker S."/>
            <person name="Lage O.M."/>
            <person name="Pohl T."/>
            <person name="Merkel B.J."/>
            <person name="Hornburger P."/>
            <person name="Mueller R.-W."/>
            <person name="Bruemmer F."/>
            <person name="Labrenz M."/>
            <person name="Spormann A.M."/>
            <person name="Op den Camp H."/>
            <person name="Overmann J."/>
            <person name="Amann R."/>
            <person name="Jetten M.S.M."/>
            <person name="Mascher T."/>
            <person name="Medema M.H."/>
            <person name="Devos D.P."/>
            <person name="Kaster A.-K."/>
            <person name="Ovreas L."/>
            <person name="Rohde M."/>
            <person name="Galperin M.Y."/>
            <person name="Jogler C."/>
        </authorList>
    </citation>
    <scope>NUCLEOTIDE SEQUENCE [LARGE SCALE GENOMIC DNA]</scope>
    <source>
        <strain evidence="3 4">HG15A2</strain>
    </source>
</reference>
<organism evidence="3 4">
    <name type="scientific">Adhaeretor mobilis</name>
    <dbReference type="NCBI Taxonomy" id="1930276"/>
    <lineage>
        <taxon>Bacteria</taxon>
        <taxon>Pseudomonadati</taxon>
        <taxon>Planctomycetota</taxon>
        <taxon>Planctomycetia</taxon>
        <taxon>Pirellulales</taxon>
        <taxon>Lacipirellulaceae</taxon>
        <taxon>Adhaeretor</taxon>
    </lineage>
</organism>
<keyword evidence="2" id="KW-0732">Signal</keyword>
<keyword evidence="4" id="KW-1185">Reference proteome</keyword>
<gene>
    <name evidence="3" type="ORF">HG15A2_35130</name>
</gene>
<keyword evidence="1" id="KW-1133">Transmembrane helix</keyword>
<evidence type="ECO:0000256" key="1">
    <source>
        <dbReference type="SAM" id="Phobius"/>
    </source>
</evidence>
<keyword evidence="1" id="KW-0472">Membrane</keyword>
<dbReference type="OrthoDB" id="290599at2"/>
<protein>
    <submittedName>
        <fullName evidence="3">Uncharacterized protein</fullName>
    </submittedName>
</protein>
<accession>A0A517MZE2</accession>
<dbReference type="KEGG" id="amob:HG15A2_35130"/>
<dbReference type="AlphaFoldDB" id="A0A517MZE2"/>
<dbReference type="Proteomes" id="UP000319852">
    <property type="component" value="Chromosome"/>
</dbReference>
<feature type="signal peptide" evidence="2">
    <location>
        <begin position="1"/>
        <end position="26"/>
    </location>
</feature>
<evidence type="ECO:0000313" key="3">
    <source>
        <dbReference type="EMBL" id="QDT00178.1"/>
    </source>
</evidence>